<evidence type="ECO:0000256" key="2">
    <source>
        <dbReference type="SAM" id="MobiDB-lite"/>
    </source>
</evidence>
<dbReference type="Proteomes" id="UP000504606">
    <property type="component" value="Unplaced"/>
</dbReference>
<feature type="signal peptide" evidence="3">
    <location>
        <begin position="1"/>
        <end position="28"/>
    </location>
</feature>
<organism evidence="4 5">
    <name type="scientific">Frankliniella occidentalis</name>
    <name type="common">Western flower thrips</name>
    <name type="synonym">Euthrips occidentalis</name>
    <dbReference type="NCBI Taxonomy" id="133901"/>
    <lineage>
        <taxon>Eukaryota</taxon>
        <taxon>Metazoa</taxon>
        <taxon>Ecdysozoa</taxon>
        <taxon>Arthropoda</taxon>
        <taxon>Hexapoda</taxon>
        <taxon>Insecta</taxon>
        <taxon>Pterygota</taxon>
        <taxon>Neoptera</taxon>
        <taxon>Paraneoptera</taxon>
        <taxon>Thysanoptera</taxon>
        <taxon>Terebrantia</taxon>
        <taxon>Thripoidea</taxon>
        <taxon>Thripidae</taxon>
        <taxon>Frankliniella</taxon>
    </lineage>
</organism>
<feature type="compositionally biased region" description="Low complexity" evidence="2">
    <location>
        <begin position="333"/>
        <end position="385"/>
    </location>
</feature>
<evidence type="ECO:0000313" key="5">
    <source>
        <dbReference type="RefSeq" id="XP_052124893.1"/>
    </source>
</evidence>
<feature type="chain" id="PRO_5038920436" evidence="3">
    <location>
        <begin position="29"/>
        <end position="485"/>
    </location>
</feature>
<keyword evidence="4" id="KW-1185">Reference proteome</keyword>
<gene>
    <name evidence="5" type="primary">LOC113204196</name>
</gene>
<dbReference type="AlphaFoldDB" id="A0A9C6X0E8"/>
<name>A0A9C6X0E8_FRAOC</name>
<keyword evidence="1" id="KW-0175">Coiled coil</keyword>
<feature type="coiled-coil region" evidence="1">
    <location>
        <begin position="183"/>
        <end position="238"/>
    </location>
</feature>
<dbReference type="RefSeq" id="XP_052124893.1">
    <property type="nucleotide sequence ID" value="XM_052268933.1"/>
</dbReference>
<evidence type="ECO:0000313" key="4">
    <source>
        <dbReference type="Proteomes" id="UP000504606"/>
    </source>
</evidence>
<sequence>MSPPAAQTVLLAVLAAAVLVVLAAPAQGYPLQLRAARRSARSVRSPTYYPDMYVPLRSPATSYLYPDDYPEEDEDYGQEQWFDVAASDPAANAAFLQNLMEANKYGERLERLGFPAGVPPYPARYVDPRYRDSDDYVFGSVNSGTTTGAGAARGEYERPAVPAAYGRYQYHVDQDEDEDERQLHALAKKSRSDEQRLQDLEGQAQAEAQALLAMALGRQREEQARREANQRAEEFTGDANVLADLDQGLERLFAKSGITNVYRDQDEPKPWNGRDPVWNVSGRRGLQQQQPQQQQQYSSVFRSNAHIAPATRQGYYMGNAAEDTMPQRPTRSQGAAQQPLQAPATVDAPVPATRAPSAASSTRHAAAPTAVPATTSTTTTTTSAPTPAPMKRMLSAGQMSGQPEVALLRPATPRAGPRAAQRVQRAHQGGVDEIRSLLRVQDTMGARAHSDLLSLLPSISKRSAPVVSDEGSLVDELNALKKKSD</sequence>
<reference evidence="5" key="1">
    <citation type="submission" date="2025-08" db="UniProtKB">
        <authorList>
            <consortium name="RefSeq"/>
        </authorList>
    </citation>
    <scope>IDENTIFICATION</scope>
    <source>
        <tissue evidence="5">Whole organism</tissue>
    </source>
</reference>
<accession>A0A9C6X0E8</accession>
<feature type="region of interest" description="Disordered" evidence="2">
    <location>
        <begin position="321"/>
        <end position="392"/>
    </location>
</feature>
<dbReference type="GeneID" id="113204196"/>
<evidence type="ECO:0000256" key="3">
    <source>
        <dbReference type="SAM" id="SignalP"/>
    </source>
</evidence>
<keyword evidence="3" id="KW-0732">Signal</keyword>
<protein>
    <submittedName>
        <fullName evidence="5">Uncharacterized protein LOC113204196 isoform X2</fullName>
    </submittedName>
</protein>
<proteinExistence type="predicted"/>
<evidence type="ECO:0000256" key="1">
    <source>
        <dbReference type="SAM" id="Coils"/>
    </source>
</evidence>